<evidence type="ECO:0000256" key="1">
    <source>
        <dbReference type="SAM" id="MobiDB-lite"/>
    </source>
</evidence>
<proteinExistence type="predicted"/>
<dbReference type="RefSeq" id="XP_056522311.1">
    <property type="nucleotide sequence ID" value="XM_056665361.1"/>
</dbReference>
<feature type="compositionally biased region" description="Basic and acidic residues" evidence="1">
    <location>
        <begin position="20"/>
        <end position="55"/>
    </location>
</feature>
<reference evidence="2" key="1">
    <citation type="submission" date="2022-11" db="EMBL/GenBank/DDBJ databases">
        <authorList>
            <person name="Petersen C."/>
        </authorList>
    </citation>
    <scope>NUCLEOTIDE SEQUENCE</scope>
    <source>
        <strain evidence="2">IBT 22155</strain>
    </source>
</reference>
<organism evidence="2 3">
    <name type="scientific">Penicillium bovifimosum</name>
    <dbReference type="NCBI Taxonomy" id="126998"/>
    <lineage>
        <taxon>Eukaryota</taxon>
        <taxon>Fungi</taxon>
        <taxon>Dikarya</taxon>
        <taxon>Ascomycota</taxon>
        <taxon>Pezizomycotina</taxon>
        <taxon>Eurotiomycetes</taxon>
        <taxon>Eurotiomycetidae</taxon>
        <taxon>Eurotiales</taxon>
        <taxon>Aspergillaceae</taxon>
        <taxon>Penicillium</taxon>
    </lineage>
</organism>
<sequence length="124" mass="13924">MDSGPIDTSKDGISTAEGGRPLRDTKAKQDQQAKLDKKREQLEELKKVEEGDLSHAQKKKIAKLEKELGIDETSKSVDPQSKPQYPESTPGDREGEKNEECRQTPGLFWQPVNPDRSKHITRNG</sequence>
<dbReference type="EMBL" id="JAPQKL010000004">
    <property type="protein sequence ID" value="KAJ5135339.1"/>
    <property type="molecule type" value="Genomic_DNA"/>
</dbReference>
<protein>
    <submittedName>
        <fullName evidence="2">Uncharacterized protein</fullName>
    </submittedName>
</protein>
<feature type="compositionally biased region" description="Basic and acidic residues" evidence="1">
    <location>
        <begin position="90"/>
        <end position="102"/>
    </location>
</feature>
<dbReference type="AlphaFoldDB" id="A0A9W9H0G1"/>
<dbReference type="GeneID" id="81404531"/>
<evidence type="ECO:0000313" key="2">
    <source>
        <dbReference type="EMBL" id="KAJ5135339.1"/>
    </source>
</evidence>
<evidence type="ECO:0000313" key="3">
    <source>
        <dbReference type="Proteomes" id="UP001149079"/>
    </source>
</evidence>
<feature type="compositionally biased region" description="Basic and acidic residues" evidence="1">
    <location>
        <begin position="62"/>
        <end position="75"/>
    </location>
</feature>
<dbReference type="Proteomes" id="UP001149079">
    <property type="component" value="Unassembled WGS sequence"/>
</dbReference>
<keyword evidence="3" id="KW-1185">Reference proteome</keyword>
<accession>A0A9W9H0G1</accession>
<name>A0A9W9H0G1_9EURO</name>
<comment type="caution">
    <text evidence="2">The sequence shown here is derived from an EMBL/GenBank/DDBJ whole genome shotgun (WGS) entry which is preliminary data.</text>
</comment>
<feature type="region of interest" description="Disordered" evidence="1">
    <location>
        <begin position="1"/>
        <end position="124"/>
    </location>
</feature>
<feature type="compositionally biased region" description="Polar residues" evidence="1">
    <location>
        <begin position="76"/>
        <end position="87"/>
    </location>
</feature>
<dbReference type="OrthoDB" id="10517782at2759"/>
<gene>
    <name evidence="2" type="ORF">N7515_004617</name>
</gene>
<reference evidence="2" key="2">
    <citation type="journal article" date="2023" name="IMA Fungus">
        <title>Comparative genomic study of the Penicillium genus elucidates a diverse pangenome and 15 lateral gene transfer events.</title>
        <authorList>
            <person name="Petersen C."/>
            <person name="Sorensen T."/>
            <person name="Nielsen M.R."/>
            <person name="Sondergaard T.E."/>
            <person name="Sorensen J.L."/>
            <person name="Fitzpatrick D.A."/>
            <person name="Frisvad J.C."/>
            <person name="Nielsen K.L."/>
        </authorList>
    </citation>
    <scope>NUCLEOTIDE SEQUENCE</scope>
    <source>
        <strain evidence="2">IBT 22155</strain>
    </source>
</reference>